<accession>A0AAN4RK70</accession>
<feature type="region of interest" description="Disordered" evidence="1">
    <location>
        <begin position="107"/>
        <end position="136"/>
    </location>
</feature>
<dbReference type="AlphaFoldDB" id="A0AAN4RK70"/>
<dbReference type="NCBIfam" id="NF041014">
    <property type="entry name" value="pilin_ComGG_2"/>
    <property type="match status" value="1"/>
</dbReference>
<keyword evidence="2" id="KW-0812">Transmembrane</keyword>
<evidence type="ECO:0000256" key="1">
    <source>
        <dbReference type="SAM" id="MobiDB-lite"/>
    </source>
</evidence>
<organism evidence="4 5">
    <name type="scientific">Tetragenococcus koreensis</name>
    <dbReference type="NCBI Taxonomy" id="290335"/>
    <lineage>
        <taxon>Bacteria</taxon>
        <taxon>Bacillati</taxon>
        <taxon>Bacillota</taxon>
        <taxon>Bacilli</taxon>
        <taxon>Lactobacillales</taxon>
        <taxon>Enterococcaceae</taxon>
        <taxon>Tetragenococcus</taxon>
    </lineage>
</organism>
<dbReference type="Proteomes" id="UP000886607">
    <property type="component" value="Unassembled WGS sequence"/>
</dbReference>
<keyword evidence="6" id="KW-1185">Reference proteome</keyword>
<dbReference type="EMBL" id="BKBO01000018">
    <property type="protein sequence ID" value="GEQ49481.1"/>
    <property type="molecule type" value="Genomic_DNA"/>
</dbReference>
<evidence type="ECO:0008006" key="7">
    <source>
        <dbReference type="Google" id="ProtNLM"/>
    </source>
</evidence>
<dbReference type="RefSeq" id="WP_202583981.1">
    <property type="nucleotide sequence ID" value="NZ_BKBO01000018.1"/>
</dbReference>
<sequence length="136" mass="15765">MGNGRSTRHKGGVLLTAVFTVAIISVLSLFLSENYRLQAQFTRNTREYYEIQIIKELFLTDYQALPENKRPQKGEAVYNQGKLSYEKEKDQLMLTISVGKRKRNFKEKIEETSAKKKVQKKTNNDTQQSSEILQTE</sequence>
<evidence type="ECO:0000256" key="2">
    <source>
        <dbReference type="SAM" id="Phobius"/>
    </source>
</evidence>
<gene>
    <name evidence="3" type="ORF">TK11N_13330</name>
    <name evidence="4" type="ORF">TK2N_11010</name>
</gene>
<comment type="caution">
    <text evidence="4">The sequence shown here is derived from an EMBL/GenBank/DDBJ whole genome shotgun (WGS) entry which is preliminary data.</text>
</comment>
<evidence type="ECO:0000313" key="4">
    <source>
        <dbReference type="EMBL" id="GEQ54257.1"/>
    </source>
</evidence>
<protein>
    <recommendedName>
        <fullName evidence="7">Competence protein ComGF</fullName>
    </recommendedName>
</protein>
<reference evidence="4" key="1">
    <citation type="submission" date="2019-08" db="EMBL/GenBank/DDBJ databases">
        <authorList>
            <person name="Ishikawa M."/>
            <person name="Suzuki T."/>
            <person name="Matsutani M."/>
        </authorList>
    </citation>
    <scope>NUCLEOTIDE SEQUENCE</scope>
    <source>
        <strain evidence="4">7C1</strain>
        <strain evidence="3">8C4</strain>
    </source>
</reference>
<evidence type="ECO:0000313" key="3">
    <source>
        <dbReference type="EMBL" id="GEQ49481.1"/>
    </source>
</evidence>
<dbReference type="Proteomes" id="UP000886597">
    <property type="component" value="Unassembled WGS sequence"/>
</dbReference>
<reference evidence="4" key="2">
    <citation type="journal article" date="2020" name="Int. Dairy J.">
        <title>Lactic acid bacterial diversity in Brie cheese focusing on salt concentration and pH of isolation medium and characterisation of halophilic and alkaliphilic lactic acid bacterial isolates.</title>
        <authorList>
            <person name="Unno R."/>
            <person name="Matsutani M."/>
            <person name="Suzuki T."/>
            <person name="Kodama K."/>
            <person name="Matsushita H."/>
            <person name="Yamasato K."/>
            <person name="Koizumi Y."/>
            <person name="Ishikawa M."/>
        </authorList>
    </citation>
    <scope>NUCLEOTIDE SEQUENCE</scope>
    <source>
        <strain evidence="4">7C1</strain>
        <strain evidence="3">8C4</strain>
    </source>
</reference>
<keyword evidence="2" id="KW-0472">Membrane</keyword>
<proteinExistence type="predicted"/>
<evidence type="ECO:0000313" key="5">
    <source>
        <dbReference type="Proteomes" id="UP000886597"/>
    </source>
</evidence>
<evidence type="ECO:0000313" key="6">
    <source>
        <dbReference type="Proteomes" id="UP000886607"/>
    </source>
</evidence>
<name>A0AAN4RK70_9ENTE</name>
<feature type="compositionally biased region" description="Polar residues" evidence="1">
    <location>
        <begin position="124"/>
        <end position="136"/>
    </location>
</feature>
<dbReference type="InterPro" id="IPR047665">
    <property type="entry name" value="ComGG_streptococcus-type"/>
</dbReference>
<feature type="transmembrane region" description="Helical" evidence="2">
    <location>
        <begin position="12"/>
        <end position="31"/>
    </location>
</feature>
<keyword evidence="2" id="KW-1133">Transmembrane helix</keyword>
<dbReference type="EMBL" id="BKBQ01000014">
    <property type="protein sequence ID" value="GEQ54257.1"/>
    <property type="molecule type" value="Genomic_DNA"/>
</dbReference>